<dbReference type="Proteomes" id="UP000614609">
    <property type="component" value="Unassembled WGS sequence"/>
</dbReference>
<gene>
    <name evidence="2" type="ORF">GCM10009017_22480</name>
    <name evidence="3" type="ORF">J2752_002317</name>
</gene>
<proteinExistence type="predicted"/>
<dbReference type="EMBL" id="BMOO01000005">
    <property type="protein sequence ID" value="GGM72062.1"/>
    <property type="molecule type" value="Genomic_DNA"/>
</dbReference>
<evidence type="ECO:0000313" key="4">
    <source>
        <dbReference type="Proteomes" id="UP000614609"/>
    </source>
</evidence>
<reference evidence="2" key="1">
    <citation type="journal article" date="2014" name="Int. J. Syst. Evol. Microbiol.">
        <title>Complete genome sequence of Corynebacterium casei LMG S-19264T (=DSM 44701T), isolated from a smear-ripened cheese.</title>
        <authorList>
            <consortium name="US DOE Joint Genome Institute (JGI-PGF)"/>
            <person name="Walter F."/>
            <person name="Albersmeier A."/>
            <person name="Kalinowski J."/>
            <person name="Ruckert C."/>
        </authorList>
    </citation>
    <scope>NUCLEOTIDE SEQUENCE</scope>
    <source>
        <strain evidence="2">JCM 16108</strain>
    </source>
</reference>
<dbReference type="OrthoDB" id="242474at2157"/>
<sequence length="318" mass="32169">MRRIVPLLCALLLCGALVAPAAARPPPRDVSGFAGGLGGDSLDYPASTVTNVTVDVAVHANATSTWTERATLTNPDTADALRANDTLRRAVATGRFAHRFGRDTDALHARVRGDALTVTYRLDGGVARAPGGGLVFAPFADYRNDYRPGDADVTIRAPDGYRVVDHPDAMAVADDGATLRWNASTGAGDAGVSPGLVTLAPANAVLSGARADLAVLATYGLPSFGVGVAYALLFGLPLGVVGSGTVALAGARRVRVVSVGFACAALVGLGAAVASYPATGSVVAGALHPFFLTLLALPLALAATALGVGLHAVARWRA</sequence>
<keyword evidence="4" id="KW-1185">Reference proteome</keyword>
<feature type="transmembrane region" description="Helical" evidence="1">
    <location>
        <begin position="228"/>
        <end position="249"/>
    </location>
</feature>
<reference evidence="2" key="2">
    <citation type="submission" date="2020-09" db="EMBL/GenBank/DDBJ databases">
        <authorList>
            <person name="Sun Q."/>
            <person name="Ohkuma M."/>
        </authorList>
    </citation>
    <scope>NUCLEOTIDE SEQUENCE</scope>
    <source>
        <strain evidence="2">JCM 16108</strain>
    </source>
</reference>
<evidence type="ECO:0000313" key="2">
    <source>
        <dbReference type="EMBL" id="GGM72062.1"/>
    </source>
</evidence>
<reference evidence="3" key="3">
    <citation type="submission" date="2021-03" db="EMBL/GenBank/DDBJ databases">
        <title>Genomic Encyclopedia of Type Strains, Phase IV (KMG-IV): sequencing the most valuable type-strain genomes for metagenomic binning, comparative biology and taxonomic classification.</title>
        <authorList>
            <person name="Goeker M."/>
        </authorList>
    </citation>
    <scope>NUCLEOTIDE SEQUENCE</scope>
    <source>
        <strain evidence="3">DSM 22443</strain>
    </source>
</reference>
<accession>A0A830G267</accession>
<feature type="transmembrane region" description="Helical" evidence="1">
    <location>
        <begin position="256"/>
        <end position="278"/>
    </location>
</feature>
<protein>
    <submittedName>
        <fullName evidence="2">Uncharacterized protein</fullName>
    </submittedName>
</protein>
<name>A0A830G267_9EURY</name>
<dbReference type="EMBL" id="JAGGKO010000004">
    <property type="protein sequence ID" value="MBP1955394.1"/>
    <property type="molecule type" value="Genomic_DNA"/>
</dbReference>
<organism evidence="2 4">
    <name type="scientific">Halarchaeum rubridurum</name>
    <dbReference type="NCBI Taxonomy" id="489911"/>
    <lineage>
        <taxon>Archaea</taxon>
        <taxon>Methanobacteriati</taxon>
        <taxon>Methanobacteriota</taxon>
        <taxon>Stenosarchaea group</taxon>
        <taxon>Halobacteria</taxon>
        <taxon>Halobacteriales</taxon>
        <taxon>Halobacteriaceae</taxon>
    </lineage>
</organism>
<keyword evidence="1" id="KW-0812">Transmembrane</keyword>
<keyword evidence="1" id="KW-0472">Membrane</keyword>
<keyword evidence="1" id="KW-1133">Transmembrane helix</keyword>
<feature type="transmembrane region" description="Helical" evidence="1">
    <location>
        <begin position="290"/>
        <end position="314"/>
    </location>
</feature>
<dbReference type="RefSeq" id="WP_188872707.1">
    <property type="nucleotide sequence ID" value="NZ_BMOO01000005.1"/>
</dbReference>
<comment type="caution">
    <text evidence="2">The sequence shown here is derived from an EMBL/GenBank/DDBJ whole genome shotgun (WGS) entry which is preliminary data.</text>
</comment>
<evidence type="ECO:0000313" key="3">
    <source>
        <dbReference type="EMBL" id="MBP1955394.1"/>
    </source>
</evidence>
<dbReference type="Proteomes" id="UP000765891">
    <property type="component" value="Unassembled WGS sequence"/>
</dbReference>
<dbReference type="AlphaFoldDB" id="A0A830G267"/>
<evidence type="ECO:0000256" key="1">
    <source>
        <dbReference type="SAM" id="Phobius"/>
    </source>
</evidence>